<feature type="transmembrane region" description="Helical" evidence="1">
    <location>
        <begin position="124"/>
        <end position="146"/>
    </location>
</feature>
<keyword evidence="1" id="KW-0472">Membrane</keyword>
<sequence>MVFTLIQIELYKIFRKPRTYIGFVAIAVIVGLIQLALKADGQTWLKLMFSGMDDMFAIQDGNVLNGYFVCFLVLNTLLIQVPLLVALVTGDMVAGEANLGTLRLLLTKPISRSEVMLAKFSAGLIYTFILLLWMAILALFLSMAMFGTSDLLVNKSYAIIQFYVDADGDDVFWRYIVAFGFAYAALATVAALSFMLSVFAENSIGPIVTTMSIILVCTIISTMDLPLFTKVNPFLFTSYMTSWKGMFNMAVDENGAAIRGSVYSINALMQAMGVLVGHIVLFFGVALYAFKKKDILS</sequence>
<feature type="transmembrane region" description="Helical" evidence="1">
    <location>
        <begin position="20"/>
        <end position="37"/>
    </location>
</feature>
<accession>A0A6I6GW66</accession>
<keyword evidence="3" id="KW-1185">Reference proteome</keyword>
<keyword evidence="1" id="KW-0812">Transmembrane</keyword>
<dbReference type="KEGG" id="fls:GLV81_15690"/>
<evidence type="ECO:0000256" key="1">
    <source>
        <dbReference type="SAM" id="Phobius"/>
    </source>
</evidence>
<keyword evidence="1" id="KW-1133">Transmembrane helix</keyword>
<dbReference type="PANTHER" id="PTHR37305">
    <property type="entry name" value="INTEGRAL MEMBRANE PROTEIN-RELATED"/>
    <property type="match status" value="1"/>
</dbReference>
<dbReference type="PANTHER" id="PTHR37305:SF1">
    <property type="entry name" value="MEMBRANE PROTEIN"/>
    <property type="match status" value="1"/>
</dbReference>
<dbReference type="EMBL" id="CP046566">
    <property type="protein sequence ID" value="QGW29359.1"/>
    <property type="molecule type" value="Genomic_DNA"/>
</dbReference>
<dbReference type="AlphaFoldDB" id="A0A6I6GW66"/>
<evidence type="ECO:0000313" key="3">
    <source>
        <dbReference type="Proteomes" id="UP000426027"/>
    </source>
</evidence>
<protein>
    <submittedName>
        <fullName evidence="2">ABC transporter permease subunit</fullName>
    </submittedName>
</protein>
<dbReference type="GO" id="GO:0005886">
    <property type="term" value="C:plasma membrane"/>
    <property type="evidence" value="ECO:0007669"/>
    <property type="project" value="UniProtKB-SubCell"/>
</dbReference>
<evidence type="ECO:0000313" key="2">
    <source>
        <dbReference type="EMBL" id="QGW29359.1"/>
    </source>
</evidence>
<gene>
    <name evidence="2" type="ORF">GLV81_15690</name>
</gene>
<organism evidence="2 3">
    <name type="scientific">Phnomibacter ginsenosidimutans</name>
    <dbReference type="NCBI Taxonomy" id="2676868"/>
    <lineage>
        <taxon>Bacteria</taxon>
        <taxon>Pseudomonadati</taxon>
        <taxon>Bacteroidota</taxon>
        <taxon>Chitinophagia</taxon>
        <taxon>Chitinophagales</taxon>
        <taxon>Chitinophagaceae</taxon>
        <taxon>Phnomibacter</taxon>
    </lineage>
</organism>
<feature type="transmembrane region" description="Helical" evidence="1">
    <location>
        <begin position="207"/>
        <end position="228"/>
    </location>
</feature>
<dbReference type="GO" id="GO:0140359">
    <property type="term" value="F:ABC-type transporter activity"/>
    <property type="evidence" value="ECO:0007669"/>
    <property type="project" value="InterPro"/>
</dbReference>
<dbReference type="Proteomes" id="UP000426027">
    <property type="component" value="Chromosome"/>
</dbReference>
<name>A0A6I6GW66_9BACT</name>
<feature type="transmembrane region" description="Helical" evidence="1">
    <location>
        <begin position="66"/>
        <end position="88"/>
    </location>
</feature>
<proteinExistence type="predicted"/>
<dbReference type="Pfam" id="PF12679">
    <property type="entry name" value="ABC2_membrane_2"/>
    <property type="match status" value="1"/>
</dbReference>
<feature type="transmembrane region" description="Helical" evidence="1">
    <location>
        <begin position="267"/>
        <end position="290"/>
    </location>
</feature>
<dbReference type="RefSeq" id="WP_157479711.1">
    <property type="nucleotide sequence ID" value="NZ_CP046566.1"/>
</dbReference>
<reference evidence="2 3" key="1">
    <citation type="submission" date="2019-11" db="EMBL/GenBank/DDBJ databases">
        <authorList>
            <person name="Im W.T."/>
        </authorList>
    </citation>
    <scope>NUCLEOTIDE SEQUENCE [LARGE SCALE GENOMIC DNA]</scope>
    <source>
        <strain evidence="2 3">SB-02</strain>
    </source>
</reference>
<feature type="transmembrane region" description="Helical" evidence="1">
    <location>
        <begin position="172"/>
        <end position="200"/>
    </location>
</feature>